<dbReference type="InterPro" id="IPR036637">
    <property type="entry name" value="Phosphohistidine_dom_sf"/>
</dbReference>
<dbReference type="PANTHER" id="PTHR43615">
    <property type="entry name" value="PHOSPHOENOLPYRUVATE SYNTHASE-RELATED"/>
    <property type="match status" value="1"/>
</dbReference>
<dbReference type="InterPro" id="IPR002192">
    <property type="entry name" value="PPDK_AMP/ATP-bd"/>
</dbReference>
<keyword evidence="5" id="KW-1185">Reference proteome</keyword>
<dbReference type="InterPro" id="IPR051549">
    <property type="entry name" value="PEP_Utilizing_Enz"/>
</dbReference>
<evidence type="ECO:0000259" key="1">
    <source>
        <dbReference type="Pfam" id="PF00391"/>
    </source>
</evidence>
<dbReference type="SUPFAM" id="SSF52009">
    <property type="entry name" value="Phosphohistidine domain"/>
    <property type="match status" value="1"/>
</dbReference>
<evidence type="ECO:0000313" key="3">
    <source>
        <dbReference type="EMBL" id="RNI10048.1"/>
    </source>
</evidence>
<feature type="domain" description="Pyruvate phosphate dikinase AMP/ATP-binding" evidence="2">
    <location>
        <begin position="17"/>
        <end position="322"/>
    </location>
</feature>
<dbReference type="EMBL" id="FXBN01000004">
    <property type="protein sequence ID" value="SMH44497.1"/>
    <property type="molecule type" value="Genomic_DNA"/>
</dbReference>
<dbReference type="InterPro" id="IPR013815">
    <property type="entry name" value="ATP_grasp_subdomain_1"/>
</dbReference>
<dbReference type="EMBL" id="RJJH01000013">
    <property type="protein sequence ID" value="RNI10048.1"/>
    <property type="molecule type" value="Genomic_DNA"/>
</dbReference>
<dbReference type="GO" id="GO:0016301">
    <property type="term" value="F:kinase activity"/>
    <property type="evidence" value="ECO:0007669"/>
    <property type="project" value="UniProtKB-KW"/>
</dbReference>
<feature type="domain" description="PEP-utilising enzyme mobile" evidence="1">
    <location>
        <begin position="635"/>
        <end position="705"/>
    </location>
</feature>
<dbReference type="Gene3D" id="3.50.30.10">
    <property type="entry name" value="Phosphohistidine domain"/>
    <property type="match status" value="1"/>
</dbReference>
<dbReference type="GO" id="GO:0005524">
    <property type="term" value="F:ATP binding"/>
    <property type="evidence" value="ECO:0007669"/>
    <property type="project" value="InterPro"/>
</dbReference>
<dbReference type="Proteomes" id="UP000278252">
    <property type="component" value="Unassembled WGS sequence"/>
</dbReference>
<proteinExistence type="predicted"/>
<dbReference type="SUPFAM" id="SSF56059">
    <property type="entry name" value="Glutathione synthetase ATP-binding domain-like"/>
    <property type="match status" value="1"/>
</dbReference>
<accession>A0A1X7P157</accession>
<keyword evidence="4" id="KW-0418">Kinase</keyword>
<keyword evidence="4" id="KW-0670">Pyruvate</keyword>
<evidence type="ECO:0000313" key="5">
    <source>
        <dbReference type="Proteomes" id="UP000193969"/>
    </source>
</evidence>
<dbReference type="Pfam" id="PF01326">
    <property type="entry name" value="PPDK_N"/>
    <property type="match status" value="1"/>
</dbReference>
<gene>
    <name evidence="3" type="ORF">EFE41_08290</name>
    <name evidence="4" type="ORF">SAMN06264941_2091</name>
</gene>
<protein>
    <submittedName>
        <fullName evidence="4">Pyruvate, water dikinase</fullName>
    </submittedName>
</protein>
<reference evidence="3 6" key="3">
    <citation type="submission" date="2018-10" db="EMBL/GenBank/DDBJ databases">
        <title>Cultivation of a novel Methanohalophilus strain from Kebrit Deep of the Red Sea and a genomic comparison of members of the genus Methanohalophilus.</title>
        <authorList>
            <person name="Guan Y."/>
            <person name="Ngugi D.K."/>
            <person name="Stingl U."/>
        </authorList>
    </citation>
    <scope>NUCLEOTIDE SEQUENCE [LARGE SCALE GENOMIC DNA]</scope>
    <source>
        <strain evidence="3 6">DSM 7471</strain>
    </source>
</reference>
<keyword evidence="4" id="KW-0808">Transferase</keyword>
<dbReference type="Gene3D" id="3.30.1490.20">
    <property type="entry name" value="ATP-grasp fold, A domain"/>
    <property type="match status" value="1"/>
</dbReference>
<evidence type="ECO:0000313" key="4">
    <source>
        <dbReference type="EMBL" id="SMH44497.1"/>
    </source>
</evidence>
<organism evidence="4 5">
    <name type="scientific">Methanohalophilus portucalensis FDF-1</name>
    <dbReference type="NCBI Taxonomy" id="523843"/>
    <lineage>
        <taxon>Archaea</taxon>
        <taxon>Methanobacteriati</taxon>
        <taxon>Methanobacteriota</taxon>
        <taxon>Stenosarchaea group</taxon>
        <taxon>Methanomicrobia</taxon>
        <taxon>Methanosarcinales</taxon>
        <taxon>Methanosarcinaceae</taxon>
        <taxon>Methanohalophilus</taxon>
    </lineage>
</organism>
<dbReference type="InterPro" id="IPR008279">
    <property type="entry name" value="PEP-util_enz_mobile_dom"/>
</dbReference>
<dbReference type="RefSeq" id="WP_085503734.1">
    <property type="nucleotide sequence ID" value="NZ_FXBN01000004.1"/>
</dbReference>
<dbReference type="Pfam" id="PF00391">
    <property type="entry name" value="PEP-utilizers"/>
    <property type="match status" value="1"/>
</dbReference>
<reference evidence="5" key="1">
    <citation type="submission" date="2017-04" db="EMBL/GenBank/DDBJ databases">
        <authorList>
            <person name="Varghese N."/>
            <person name="Submissions S."/>
        </authorList>
    </citation>
    <scope>NUCLEOTIDE SEQUENCE [LARGE SCALE GENOMIC DNA]</scope>
    <source>
        <strain evidence="5">FDF-1</strain>
    </source>
</reference>
<dbReference type="PANTHER" id="PTHR43615:SF1">
    <property type="entry name" value="PPDK_N DOMAIN-CONTAINING PROTEIN"/>
    <property type="match status" value="1"/>
</dbReference>
<sequence length="712" mass="80880">MTNLVIPMEGIRQEHMDIIGGKAYSLHRLFEKGFRVPAYFCVTTEAYNKFLDCSGLKGRLMIEFARKDFSKMRWEEMWDAGLRIRNMFMNTPIPPHLVDTIKSQIPRNFLKKAVVVRSSAPGEDSSKTSFAGLHESYVNVTGIEEILENTKLVWASLWSDAAILYRQELGLDIEHSSMAVMVQEMIEGDVSGIVFSTDPNNADKLTIEAIHGLNKGLVEGDVEPDRWQLDKFSGSIVQHLVPSSRDRIVSLSKKGTSMGSIPQLLSHKTPLTNDEVKRIYEIAISSEKIFDLPQDMEWTIINNELYTLQSRPITNAQNTEKQWYMSLKRTFENLKQLHNRIEQELIPSMISEANALSGLDLHKLNNVELAAEISRRQEIYQKWDETYTREFIPFAHGMRLFGQVYNDVIKPQDPYEFVDLLADSKLLSVQRNEQLRQMAELIRNDTALRKKVENGILEGKFKELFDNFMDNFARSAYVTEEKDIIRLILELGFAPVSAEENSKDVKKMEMDFLSNFTDEEREWASQILDLGRASYRLRDDDNIYLGRIEGQYLSSLKEGKLRLEERGIRYEIENSDVIAGLYNDSYIPPVKPIQENSPLKQKATDRQIQGQPAGKGSVTGIARVINENTDLFNIHAGEILVCDSIDPNMTFVIPLAGGIVERRGGMLIHGAIIAREYGIPCVTGIPDAISIIKTGDEVTVDGNLGIVVIHRH</sequence>
<evidence type="ECO:0000313" key="6">
    <source>
        <dbReference type="Proteomes" id="UP000278252"/>
    </source>
</evidence>
<name>A0A1X7P157_9EURY</name>
<dbReference type="AlphaFoldDB" id="A0A1X7P157"/>
<dbReference type="Proteomes" id="UP000193969">
    <property type="component" value="Unassembled WGS sequence"/>
</dbReference>
<reference evidence="4" key="2">
    <citation type="submission" date="2017-04" db="EMBL/GenBank/DDBJ databases">
        <authorList>
            <person name="Afonso C.L."/>
            <person name="Miller P.J."/>
            <person name="Scott M.A."/>
            <person name="Spackman E."/>
            <person name="Goraichik I."/>
            <person name="Dimitrov K.M."/>
            <person name="Suarez D.L."/>
            <person name="Swayne D.E."/>
        </authorList>
    </citation>
    <scope>NUCLEOTIDE SEQUENCE [LARGE SCALE GENOMIC DNA]</scope>
    <source>
        <strain evidence="4">FDF-1</strain>
    </source>
</reference>
<evidence type="ECO:0000259" key="2">
    <source>
        <dbReference type="Pfam" id="PF01326"/>
    </source>
</evidence>
<dbReference type="Gene3D" id="3.30.470.20">
    <property type="entry name" value="ATP-grasp fold, B domain"/>
    <property type="match status" value="1"/>
</dbReference>